<feature type="non-terminal residue" evidence="5">
    <location>
        <position position="278"/>
    </location>
</feature>
<dbReference type="PANTHER" id="PTHR11516">
    <property type="entry name" value="PYRUVATE DEHYDROGENASE E1 COMPONENT, ALPHA SUBUNIT BACTERIAL AND ORGANELLAR"/>
    <property type="match status" value="1"/>
</dbReference>
<comment type="caution">
    <text evidence="5">The sequence shown here is derived from an EMBL/GenBank/DDBJ whole genome shotgun (WGS) entry which is preliminary data.</text>
</comment>
<evidence type="ECO:0000313" key="5">
    <source>
        <dbReference type="EMBL" id="GAG99838.1"/>
    </source>
</evidence>
<comment type="cofactor">
    <cofactor evidence="1">
        <name>thiamine diphosphate</name>
        <dbReference type="ChEBI" id="CHEBI:58937"/>
    </cofactor>
</comment>
<evidence type="ECO:0000256" key="1">
    <source>
        <dbReference type="ARBA" id="ARBA00001964"/>
    </source>
</evidence>
<gene>
    <name evidence="5" type="ORF">S01H4_47512</name>
</gene>
<dbReference type="SUPFAM" id="SSF52518">
    <property type="entry name" value="Thiamin diphosphate-binding fold (THDP-binding)"/>
    <property type="match status" value="1"/>
</dbReference>
<feature type="non-terminal residue" evidence="5">
    <location>
        <position position="1"/>
    </location>
</feature>
<feature type="domain" description="Dehydrogenase E1 component" evidence="4">
    <location>
        <begin position="84"/>
        <end position="269"/>
    </location>
</feature>
<evidence type="ECO:0000259" key="4">
    <source>
        <dbReference type="Pfam" id="PF00676"/>
    </source>
</evidence>
<dbReference type="CDD" id="cd02000">
    <property type="entry name" value="TPP_E1_PDC_ADC_BCADC"/>
    <property type="match status" value="1"/>
</dbReference>
<dbReference type="Pfam" id="PF00676">
    <property type="entry name" value="E1_dh"/>
    <property type="match status" value="1"/>
</dbReference>
<sequence>LLINEFEHTLFGLKNDDCVWGPVHGSVGQEAVAAGAIAALRKTDKVLATHRSHHHFLAKTLHYMLPKGWNPTQDELPQTVADAVKKTMAEIMGLALGWCGGHGGSMHLRNAEAGFLGSNAIVGGGIPISIGAAYTEKFKKTGDIVVCFFGDGAVNQGSFHEALNLASLWKLPIIFLLENNLYAVGTNVEQASAIKELGIRASSYGMDGHIVDGNDPIVVLNVVRQASEGVRKGEGPCLIEAKCYRRHHHAGDQPGSAYGYRTLEEEKTWCEKEAAGCF</sequence>
<dbReference type="InterPro" id="IPR001017">
    <property type="entry name" value="DH_E1"/>
</dbReference>
<organism evidence="5">
    <name type="scientific">marine sediment metagenome</name>
    <dbReference type="NCBI Taxonomy" id="412755"/>
    <lineage>
        <taxon>unclassified sequences</taxon>
        <taxon>metagenomes</taxon>
        <taxon>ecological metagenomes</taxon>
    </lineage>
</organism>
<dbReference type="GO" id="GO:0004739">
    <property type="term" value="F:pyruvate dehydrogenase (acetyl-transferring) activity"/>
    <property type="evidence" value="ECO:0007669"/>
    <property type="project" value="TreeGrafter"/>
</dbReference>
<dbReference type="Gene3D" id="3.40.50.970">
    <property type="match status" value="1"/>
</dbReference>
<reference evidence="5" key="1">
    <citation type="journal article" date="2014" name="Front. Microbiol.">
        <title>High frequency of phylogenetically diverse reductive dehalogenase-homologous genes in deep subseafloor sedimentary metagenomes.</title>
        <authorList>
            <person name="Kawai M."/>
            <person name="Futagami T."/>
            <person name="Toyoda A."/>
            <person name="Takaki Y."/>
            <person name="Nishi S."/>
            <person name="Hori S."/>
            <person name="Arai W."/>
            <person name="Tsubouchi T."/>
            <person name="Morono Y."/>
            <person name="Uchiyama I."/>
            <person name="Ito T."/>
            <person name="Fujiyama A."/>
            <person name="Inagaki F."/>
            <person name="Takami H."/>
        </authorList>
    </citation>
    <scope>NUCLEOTIDE SEQUENCE</scope>
    <source>
        <strain evidence="5">Expedition CK06-06</strain>
    </source>
</reference>
<dbReference type="GO" id="GO:0006086">
    <property type="term" value="P:pyruvate decarboxylation to acetyl-CoA"/>
    <property type="evidence" value="ECO:0007669"/>
    <property type="project" value="TreeGrafter"/>
</dbReference>
<dbReference type="AlphaFoldDB" id="X1CUQ9"/>
<dbReference type="EMBL" id="BART01026683">
    <property type="protein sequence ID" value="GAG99838.1"/>
    <property type="molecule type" value="Genomic_DNA"/>
</dbReference>
<dbReference type="PANTHER" id="PTHR11516:SF60">
    <property type="entry name" value="PYRUVATE DEHYDROGENASE E1 COMPONENT SUBUNIT ALPHA"/>
    <property type="match status" value="1"/>
</dbReference>
<name>X1CUQ9_9ZZZZ</name>
<accession>X1CUQ9</accession>
<evidence type="ECO:0000256" key="2">
    <source>
        <dbReference type="ARBA" id="ARBA00023002"/>
    </source>
</evidence>
<keyword evidence="3" id="KW-0786">Thiamine pyrophosphate</keyword>
<keyword evidence="2" id="KW-0560">Oxidoreductase</keyword>
<dbReference type="InterPro" id="IPR050642">
    <property type="entry name" value="PDH_E1_Alpha_Subunit"/>
</dbReference>
<evidence type="ECO:0000256" key="3">
    <source>
        <dbReference type="ARBA" id="ARBA00023052"/>
    </source>
</evidence>
<dbReference type="InterPro" id="IPR029061">
    <property type="entry name" value="THDP-binding"/>
</dbReference>
<protein>
    <recommendedName>
        <fullName evidence="4">Dehydrogenase E1 component domain-containing protein</fullName>
    </recommendedName>
</protein>
<proteinExistence type="predicted"/>